<dbReference type="AlphaFoldDB" id="A0A0F9EUT1"/>
<gene>
    <name evidence="1" type="ORF">LCGC14_2108910</name>
</gene>
<dbReference type="EMBL" id="LAZR01026013">
    <property type="protein sequence ID" value="KKL70041.1"/>
    <property type="molecule type" value="Genomic_DNA"/>
</dbReference>
<organism evidence="1">
    <name type="scientific">marine sediment metagenome</name>
    <dbReference type="NCBI Taxonomy" id="412755"/>
    <lineage>
        <taxon>unclassified sequences</taxon>
        <taxon>metagenomes</taxon>
        <taxon>ecological metagenomes</taxon>
    </lineage>
</organism>
<protein>
    <submittedName>
        <fullName evidence="1">Uncharacterized protein</fullName>
    </submittedName>
</protein>
<evidence type="ECO:0000313" key="1">
    <source>
        <dbReference type="EMBL" id="KKL70041.1"/>
    </source>
</evidence>
<feature type="non-terminal residue" evidence="1">
    <location>
        <position position="1"/>
    </location>
</feature>
<proteinExistence type="predicted"/>
<comment type="caution">
    <text evidence="1">The sequence shown here is derived from an EMBL/GenBank/DDBJ whole genome shotgun (WGS) entry which is preliminary data.</text>
</comment>
<name>A0A0F9EUT1_9ZZZZ</name>
<reference evidence="1" key="1">
    <citation type="journal article" date="2015" name="Nature">
        <title>Complex archaea that bridge the gap between prokaryotes and eukaryotes.</title>
        <authorList>
            <person name="Spang A."/>
            <person name="Saw J.H."/>
            <person name="Jorgensen S.L."/>
            <person name="Zaremba-Niedzwiedzka K."/>
            <person name="Martijn J."/>
            <person name="Lind A.E."/>
            <person name="van Eijk R."/>
            <person name="Schleper C."/>
            <person name="Guy L."/>
            <person name="Ettema T.J."/>
        </authorList>
    </citation>
    <scope>NUCLEOTIDE SEQUENCE</scope>
</reference>
<sequence>EIERLLNKLQGYGLYQLFSPKQKDKYVKFGKWCFLVKKELLEKADFSKALSDNCYKGGISLTQVHTTCSV</sequence>
<accession>A0A0F9EUT1</accession>